<dbReference type="PANTHER" id="PTHR43214">
    <property type="entry name" value="TWO-COMPONENT RESPONSE REGULATOR"/>
    <property type="match status" value="1"/>
</dbReference>
<evidence type="ECO:0000313" key="6">
    <source>
        <dbReference type="Proteomes" id="UP000471120"/>
    </source>
</evidence>
<organism evidence="5 6">
    <name type="scientific">Rhodococcus rhodnii</name>
    <dbReference type="NCBI Taxonomy" id="38312"/>
    <lineage>
        <taxon>Bacteria</taxon>
        <taxon>Bacillati</taxon>
        <taxon>Actinomycetota</taxon>
        <taxon>Actinomycetes</taxon>
        <taxon>Mycobacteriales</taxon>
        <taxon>Nocardiaceae</taxon>
        <taxon>Rhodococcus</taxon>
    </lineage>
</organism>
<protein>
    <submittedName>
        <fullName evidence="5">DNA-binding response regulator</fullName>
    </submittedName>
</protein>
<dbReference type="SMART" id="SM00448">
    <property type="entry name" value="REC"/>
    <property type="match status" value="1"/>
</dbReference>
<dbReference type="InterPro" id="IPR016032">
    <property type="entry name" value="Sig_transdc_resp-reg_C-effctor"/>
</dbReference>
<name>A0A6P2CD36_9NOCA</name>
<gene>
    <name evidence="5" type="ORF">DW322_01540</name>
</gene>
<dbReference type="InterPro" id="IPR036388">
    <property type="entry name" value="WH-like_DNA-bd_sf"/>
</dbReference>
<dbReference type="PROSITE" id="PS50110">
    <property type="entry name" value="RESPONSE_REGULATORY"/>
    <property type="match status" value="1"/>
</dbReference>
<accession>A0A6P2CD36</accession>
<dbReference type="SUPFAM" id="SSF52172">
    <property type="entry name" value="CheY-like"/>
    <property type="match status" value="1"/>
</dbReference>
<dbReference type="PRINTS" id="PR00038">
    <property type="entry name" value="HTHLUXR"/>
</dbReference>
<dbReference type="CDD" id="cd06170">
    <property type="entry name" value="LuxR_C_like"/>
    <property type="match status" value="1"/>
</dbReference>
<dbReference type="InterPro" id="IPR011006">
    <property type="entry name" value="CheY-like_superfamily"/>
</dbReference>
<dbReference type="Gene3D" id="3.40.50.2300">
    <property type="match status" value="1"/>
</dbReference>
<dbReference type="Proteomes" id="UP000471120">
    <property type="component" value="Unassembled WGS sequence"/>
</dbReference>
<evidence type="ECO:0000256" key="1">
    <source>
        <dbReference type="ARBA" id="ARBA00023125"/>
    </source>
</evidence>
<evidence type="ECO:0000313" key="5">
    <source>
        <dbReference type="EMBL" id="TXG89166.1"/>
    </source>
</evidence>
<dbReference type="GO" id="GO:0000160">
    <property type="term" value="P:phosphorelay signal transduction system"/>
    <property type="evidence" value="ECO:0007669"/>
    <property type="project" value="InterPro"/>
</dbReference>
<dbReference type="InterPro" id="IPR001789">
    <property type="entry name" value="Sig_transdc_resp-reg_receiver"/>
</dbReference>
<dbReference type="AlphaFoldDB" id="A0A6P2CD36"/>
<dbReference type="InterPro" id="IPR039420">
    <property type="entry name" value="WalR-like"/>
</dbReference>
<reference evidence="5 6" key="1">
    <citation type="submission" date="2018-07" db="EMBL/GenBank/DDBJ databases">
        <title>Genome sequence of Rhodococcus rhodnii ATCC 35071 from Rhodnius prolixus.</title>
        <authorList>
            <person name="Patel V."/>
            <person name="Vogel K.J."/>
        </authorList>
    </citation>
    <scope>NUCLEOTIDE SEQUENCE [LARGE SCALE GENOMIC DNA]</scope>
    <source>
        <strain evidence="5 6">ATCC 35071</strain>
    </source>
</reference>
<dbReference type="PROSITE" id="PS50043">
    <property type="entry name" value="HTH_LUXR_2"/>
    <property type="match status" value="1"/>
</dbReference>
<feature type="domain" description="HTH luxR-type" evidence="3">
    <location>
        <begin position="149"/>
        <end position="214"/>
    </location>
</feature>
<feature type="modified residue" description="4-aspartylphosphate" evidence="2">
    <location>
        <position position="69"/>
    </location>
</feature>
<keyword evidence="1 5" id="KW-0238">DNA-binding</keyword>
<dbReference type="InterPro" id="IPR000792">
    <property type="entry name" value="Tscrpt_reg_LuxR_C"/>
</dbReference>
<dbReference type="GO" id="GO:0003677">
    <property type="term" value="F:DNA binding"/>
    <property type="evidence" value="ECO:0007669"/>
    <property type="project" value="UniProtKB-KW"/>
</dbReference>
<dbReference type="SMART" id="SM00421">
    <property type="entry name" value="HTH_LUXR"/>
    <property type="match status" value="1"/>
</dbReference>
<evidence type="ECO:0000259" key="3">
    <source>
        <dbReference type="PROSITE" id="PS50043"/>
    </source>
</evidence>
<dbReference type="Pfam" id="PF00196">
    <property type="entry name" value="GerE"/>
    <property type="match status" value="1"/>
</dbReference>
<dbReference type="PANTHER" id="PTHR43214:SF42">
    <property type="entry name" value="TRANSCRIPTIONAL REGULATORY PROTEIN DESR"/>
    <property type="match status" value="1"/>
</dbReference>
<keyword evidence="2" id="KW-0597">Phosphoprotein</keyword>
<dbReference type="GO" id="GO:0006355">
    <property type="term" value="P:regulation of DNA-templated transcription"/>
    <property type="evidence" value="ECO:0007669"/>
    <property type="project" value="InterPro"/>
</dbReference>
<dbReference type="Pfam" id="PF00072">
    <property type="entry name" value="Response_reg"/>
    <property type="match status" value="1"/>
</dbReference>
<sequence length="216" mass="23042">MADPGRSEARVIPVLLADDETLVRAALATMLDLEDDIEVVAHVDSGAELTRLWQRRIDGGEPPAVALVDLQMPGRDGIETATDLLEIDRDAAILVVTSHGRPGYLKRALEAGVRGFLPKTTPATTLADAIRTAHDGGRYVDPQLAAEAISAGDSLLTPREADVLEYALDGAGIEQIARRAHLSPGTTRNYLSSAMAKLGASNRYEAALKARNLGWV</sequence>
<dbReference type="EMBL" id="QRCM01000001">
    <property type="protein sequence ID" value="TXG89166.1"/>
    <property type="molecule type" value="Genomic_DNA"/>
</dbReference>
<feature type="domain" description="Response regulatory" evidence="4">
    <location>
        <begin position="13"/>
        <end position="134"/>
    </location>
</feature>
<dbReference type="SUPFAM" id="SSF46894">
    <property type="entry name" value="C-terminal effector domain of the bipartite response regulators"/>
    <property type="match status" value="1"/>
</dbReference>
<evidence type="ECO:0000256" key="2">
    <source>
        <dbReference type="PROSITE-ProRule" id="PRU00169"/>
    </source>
</evidence>
<comment type="caution">
    <text evidence="5">The sequence shown here is derived from an EMBL/GenBank/DDBJ whole genome shotgun (WGS) entry which is preliminary data.</text>
</comment>
<proteinExistence type="predicted"/>
<dbReference type="Gene3D" id="1.10.10.10">
    <property type="entry name" value="Winged helix-like DNA-binding domain superfamily/Winged helix DNA-binding domain"/>
    <property type="match status" value="1"/>
</dbReference>
<evidence type="ECO:0000259" key="4">
    <source>
        <dbReference type="PROSITE" id="PS50110"/>
    </source>
</evidence>